<dbReference type="PANTHER" id="PTHR34406:SF1">
    <property type="entry name" value="PROTEIN YCEI"/>
    <property type="match status" value="1"/>
</dbReference>
<evidence type="ECO:0000259" key="1">
    <source>
        <dbReference type="SMART" id="SM00867"/>
    </source>
</evidence>
<keyword evidence="3" id="KW-1185">Reference proteome</keyword>
<evidence type="ECO:0000313" key="2">
    <source>
        <dbReference type="EMBL" id="KAB7732620.1"/>
    </source>
</evidence>
<dbReference type="SMART" id="SM00867">
    <property type="entry name" value="YceI"/>
    <property type="match status" value="1"/>
</dbReference>
<dbReference type="Pfam" id="PF04264">
    <property type="entry name" value="YceI"/>
    <property type="match status" value="1"/>
</dbReference>
<dbReference type="PANTHER" id="PTHR34406">
    <property type="entry name" value="PROTEIN YCEI"/>
    <property type="match status" value="1"/>
</dbReference>
<accession>A0A7J5U656</accession>
<gene>
    <name evidence="2" type="ORF">F5984_01285</name>
</gene>
<dbReference type="InterPro" id="IPR007372">
    <property type="entry name" value="Lipid/polyisoprenoid-bd_YceI"/>
</dbReference>
<evidence type="ECO:0000313" key="3">
    <source>
        <dbReference type="Proteomes" id="UP000488299"/>
    </source>
</evidence>
<organism evidence="2 3">
    <name type="scientific">Rudanella paleaurantiibacter</name>
    <dbReference type="NCBI Taxonomy" id="2614655"/>
    <lineage>
        <taxon>Bacteria</taxon>
        <taxon>Pseudomonadati</taxon>
        <taxon>Bacteroidota</taxon>
        <taxon>Cytophagia</taxon>
        <taxon>Cytophagales</taxon>
        <taxon>Cytophagaceae</taxon>
        <taxon>Rudanella</taxon>
    </lineage>
</organism>
<protein>
    <submittedName>
        <fullName evidence="2">YceI family protein</fullName>
    </submittedName>
</protein>
<dbReference type="RefSeq" id="WP_152122087.1">
    <property type="nucleotide sequence ID" value="NZ_WELI01000001.1"/>
</dbReference>
<dbReference type="InterPro" id="IPR036761">
    <property type="entry name" value="TTHA0802/YceI-like_sf"/>
</dbReference>
<proteinExistence type="predicted"/>
<comment type="caution">
    <text evidence="2">The sequence shown here is derived from an EMBL/GenBank/DDBJ whole genome shotgun (WGS) entry which is preliminary data.</text>
</comment>
<sequence>MNVFQTGRALLLSGGFLALFSFISPDTPTRPGIRNTGAHHVAKRKLMADKKASTITYAMRHPMHTWEGVCRDVTGAIVFDDESKKVETVAIVAKVASFDSQNANRDSHAIEVLEGIKYPNVTFASQQVQDDGSGKLTVTGRLTFHGITRAVTVPVVRKESGGMTVYEGSFITKLTDHEIEKPSLMMVPVEDELKIKFSLAFRM</sequence>
<dbReference type="Proteomes" id="UP000488299">
    <property type="component" value="Unassembled WGS sequence"/>
</dbReference>
<dbReference type="AlphaFoldDB" id="A0A7J5U656"/>
<name>A0A7J5U656_9BACT</name>
<dbReference type="SUPFAM" id="SSF101874">
    <property type="entry name" value="YceI-like"/>
    <property type="match status" value="1"/>
</dbReference>
<feature type="domain" description="Lipid/polyisoprenoid-binding YceI-like" evidence="1">
    <location>
        <begin position="45"/>
        <end position="202"/>
    </location>
</feature>
<dbReference type="EMBL" id="WELI01000001">
    <property type="protein sequence ID" value="KAB7732620.1"/>
    <property type="molecule type" value="Genomic_DNA"/>
</dbReference>
<reference evidence="2 3" key="1">
    <citation type="submission" date="2019-10" db="EMBL/GenBank/DDBJ databases">
        <title>Rudanella paleaurantiibacter sp. nov., isolated from sludge.</title>
        <authorList>
            <person name="Xu S.Q."/>
        </authorList>
    </citation>
    <scope>NUCLEOTIDE SEQUENCE [LARGE SCALE GENOMIC DNA]</scope>
    <source>
        <strain evidence="2 3">HX-22-17</strain>
    </source>
</reference>
<dbReference type="Gene3D" id="2.40.128.110">
    <property type="entry name" value="Lipid/polyisoprenoid-binding, YceI-like"/>
    <property type="match status" value="1"/>
</dbReference>